<organism evidence="1 2">
    <name type="scientific">Protopolystoma xenopodis</name>
    <dbReference type="NCBI Taxonomy" id="117903"/>
    <lineage>
        <taxon>Eukaryota</taxon>
        <taxon>Metazoa</taxon>
        <taxon>Spiralia</taxon>
        <taxon>Lophotrochozoa</taxon>
        <taxon>Platyhelminthes</taxon>
        <taxon>Monogenea</taxon>
        <taxon>Polyopisthocotylea</taxon>
        <taxon>Polystomatidea</taxon>
        <taxon>Polystomatidae</taxon>
        <taxon>Protopolystoma</taxon>
    </lineage>
</organism>
<sequence length="41" mass="4618">MDLESEKNSHLFLNRLVESWPFLKLVSGVTLESGTDSIDPI</sequence>
<reference evidence="1" key="1">
    <citation type="submission" date="2018-11" db="EMBL/GenBank/DDBJ databases">
        <authorList>
            <consortium name="Pathogen Informatics"/>
        </authorList>
    </citation>
    <scope>NUCLEOTIDE SEQUENCE</scope>
</reference>
<dbReference type="Proteomes" id="UP000784294">
    <property type="component" value="Unassembled WGS sequence"/>
</dbReference>
<name>A0A448X0G0_9PLAT</name>
<evidence type="ECO:0000313" key="1">
    <source>
        <dbReference type="EMBL" id="VEL24764.1"/>
    </source>
</evidence>
<dbReference type="AlphaFoldDB" id="A0A448X0G0"/>
<protein>
    <submittedName>
        <fullName evidence="1">Uncharacterized protein</fullName>
    </submittedName>
</protein>
<evidence type="ECO:0000313" key="2">
    <source>
        <dbReference type="Proteomes" id="UP000784294"/>
    </source>
</evidence>
<dbReference type="EMBL" id="CAAALY010069516">
    <property type="protein sequence ID" value="VEL24764.1"/>
    <property type="molecule type" value="Genomic_DNA"/>
</dbReference>
<gene>
    <name evidence="1" type="ORF">PXEA_LOCUS18204</name>
</gene>
<keyword evidence="2" id="KW-1185">Reference proteome</keyword>
<proteinExistence type="predicted"/>
<accession>A0A448X0G0</accession>
<comment type="caution">
    <text evidence="1">The sequence shown here is derived from an EMBL/GenBank/DDBJ whole genome shotgun (WGS) entry which is preliminary data.</text>
</comment>